<keyword evidence="2" id="KW-0813">Transport</keyword>
<evidence type="ECO:0000256" key="6">
    <source>
        <dbReference type="ARBA" id="ARBA00023136"/>
    </source>
</evidence>
<dbReference type="CDD" id="cd06173">
    <property type="entry name" value="MFS_MefA_like"/>
    <property type="match status" value="1"/>
</dbReference>
<name>A0A1K2I2F1_9HYPH</name>
<keyword evidence="3" id="KW-1003">Cell membrane</keyword>
<dbReference type="Pfam" id="PF05977">
    <property type="entry name" value="MFS_3"/>
    <property type="match status" value="1"/>
</dbReference>
<dbReference type="SUPFAM" id="SSF103473">
    <property type="entry name" value="MFS general substrate transporter"/>
    <property type="match status" value="1"/>
</dbReference>
<dbReference type="GO" id="GO:0022857">
    <property type="term" value="F:transmembrane transporter activity"/>
    <property type="evidence" value="ECO:0007669"/>
    <property type="project" value="InterPro"/>
</dbReference>
<keyword evidence="6 7" id="KW-0472">Membrane</keyword>
<feature type="transmembrane region" description="Helical" evidence="7">
    <location>
        <begin position="263"/>
        <end position="281"/>
    </location>
</feature>
<dbReference type="PANTHER" id="PTHR23513">
    <property type="entry name" value="INTEGRAL MEMBRANE EFFLUX PROTEIN-RELATED"/>
    <property type="match status" value="1"/>
</dbReference>
<feature type="domain" description="Major facilitator superfamily (MFS) profile" evidence="8">
    <location>
        <begin position="19"/>
        <end position="406"/>
    </location>
</feature>
<dbReference type="Gene3D" id="1.20.1250.20">
    <property type="entry name" value="MFS general substrate transporter like domains"/>
    <property type="match status" value="1"/>
</dbReference>
<evidence type="ECO:0000256" key="1">
    <source>
        <dbReference type="ARBA" id="ARBA00004651"/>
    </source>
</evidence>
<evidence type="ECO:0000256" key="4">
    <source>
        <dbReference type="ARBA" id="ARBA00022692"/>
    </source>
</evidence>
<feature type="transmembrane region" description="Helical" evidence="7">
    <location>
        <begin position="353"/>
        <end position="374"/>
    </location>
</feature>
<gene>
    <name evidence="9" type="ORF">SAMN02983003_3694</name>
</gene>
<feature type="transmembrane region" description="Helical" evidence="7">
    <location>
        <begin position="166"/>
        <end position="197"/>
    </location>
</feature>
<dbReference type="STRING" id="665118.SAMN02983003_3694"/>
<keyword evidence="5 7" id="KW-1133">Transmembrane helix</keyword>
<evidence type="ECO:0000256" key="7">
    <source>
        <dbReference type="SAM" id="Phobius"/>
    </source>
</evidence>
<dbReference type="Proteomes" id="UP000183447">
    <property type="component" value="Unassembled WGS sequence"/>
</dbReference>
<comment type="subcellular location">
    <subcellularLocation>
        <location evidence="1">Cell membrane</location>
        <topology evidence="1">Multi-pass membrane protein</topology>
    </subcellularLocation>
</comment>
<feature type="transmembrane region" description="Helical" evidence="7">
    <location>
        <begin position="54"/>
        <end position="77"/>
    </location>
</feature>
<feature type="transmembrane region" description="Helical" evidence="7">
    <location>
        <begin position="89"/>
        <end position="109"/>
    </location>
</feature>
<dbReference type="InterPro" id="IPR036259">
    <property type="entry name" value="MFS_trans_sf"/>
</dbReference>
<evidence type="ECO:0000256" key="2">
    <source>
        <dbReference type="ARBA" id="ARBA00022448"/>
    </source>
</evidence>
<reference evidence="9 10" key="1">
    <citation type="submission" date="2016-11" db="EMBL/GenBank/DDBJ databases">
        <authorList>
            <person name="Jaros S."/>
            <person name="Januszkiewicz K."/>
            <person name="Wedrychowicz H."/>
        </authorList>
    </citation>
    <scope>NUCLEOTIDE SEQUENCE [LARGE SCALE GENOMIC DNA]</scope>
    <source>
        <strain evidence="9 10">ATCC 23634</strain>
    </source>
</reference>
<dbReference type="GO" id="GO:0005886">
    <property type="term" value="C:plasma membrane"/>
    <property type="evidence" value="ECO:0007669"/>
    <property type="project" value="UniProtKB-SubCell"/>
</dbReference>
<keyword evidence="4 7" id="KW-0812">Transmembrane</keyword>
<organism evidence="9 10">
    <name type="scientific">Devosia enhydra</name>
    <dbReference type="NCBI Taxonomy" id="665118"/>
    <lineage>
        <taxon>Bacteria</taxon>
        <taxon>Pseudomonadati</taxon>
        <taxon>Pseudomonadota</taxon>
        <taxon>Alphaproteobacteria</taxon>
        <taxon>Hyphomicrobiales</taxon>
        <taxon>Devosiaceae</taxon>
        <taxon>Devosia</taxon>
    </lineage>
</organism>
<dbReference type="InterPro" id="IPR020846">
    <property type="entry name" value="MFS_dom"/>
</dbReference>
<evidence type="ECO:0000256" key="5">
    <source>
        <dbReference type="ARBA" id="ARBA00022989"/>
    </source>
</evidence>
<feature type="transmembrane region" description="Helical" evidence="7">
    <location>
        <begin position="315"/>
        <end position="332"/>
    </location>
</feature>
<dbReference type="InterPro" id="IPR010290">
    <property type="entry name" value="TM_effector"/>
</dbReference>
<sequence>MEDTRVKRPGPLAPFRHTTYRSIWLANLASSFGGLIQTVGAAWLMTAIAQSVDMVALVQAATTLPLMLFSVVGGAVADTFNRRRVMLGAQIFMLCVSVALAITTYLGLINPWLLLAFTFLIGCGTALNNPSWQASVGDIVPRADLPGAVALNSIGFNLSRSLGPAIGGLIVGAAGATAAFGLNALSYLPLIVILLLWKAPSAPSTLPRETMGSAMMGGLRYVAMSPNIGKVYLRGFAFGIAAIVVVALLPVVAQSLPGGGPELYGLLLGAFGIGAIGGALMTTRLQAMLPSETIIRIAFCTYALAAVIVGASPNAWLTALGCAIAGSCWVLAQSLLNVTVQLSSPRWVVGRTLSLYQTSIFGGMAAGSWLWGVVADGQGVAVAMGGAALTLLAGAAIGLWLALPQRSAANLDPFNRWTAPHLELDVQPRSGPIVISVEYRILPADVAAFLDVMADRKRVRIRNGARHWVLKRDLEHPEMWTESYMCPTWTEYLRFNQRTTQADAEITTRIRALHRGEGMPVVRRWIERPPDWFASVERKDTIDPP</sequence>
<dbReference type="OrthoDB" id="9809918at2"/>
<keyword evidence="10" id="KW-1185">Reference proteome</keyword>
<proteinExistence type="predicted"/>
<feature type="transmembrane region" description="Helical" evidence="7">
    <location>
        <begin position="380"/>
        <end position="403"/>
    </location>
</feature>
<evidence type="ECO:0000256" key="3">
    <source>
        <dbReference type="ARBA" id="ARBA00022475"/>
    </source>
</evidence>
<accession>A0A1K2I2F1</accession>
<dbReference type="AlphaFoldDB" id="A0A1K2I2F1"/>
<protein>
    <submittedName>
        <fullName evidence="9">Predicted arabinose efflux permease, MFS family</fullName>
    </submittedName>
</protein>
<evidence type="ECO:0000313" key="10">
    <source>
        <dbReference type="Proteomes" id="UP000183447"/>
    </source>
</evidence>
<evidence type="ECO:0000313" key="9">
    <source>
        <dbReference type="EMBL" id="SFZ86512.1"/>
    </source>
</evidence>
<feature type="transmembrane region" description="Helical" evidence="7">
    <location>
        <begin position="293"/>
        <end position="309"/>
    </location>
</feature>
<dbReference type="PANTHER" id="PTHR23513:SF11">
    <property type="entry name" value="STAPHYLOFERRIN A TRANSPORTER"/>
    <property type="match status" value="1"/>
</dbReference>
<dbReference type="EMBL" id="FPKU01000003">
    <property type="protein sequence ID" value="SFZ86512.1"/>
    <property type="molecule type" value="Genomic_DNA"/>
</dbReference>
<feature type="transmembrane region" description="Helical" evidence="7">
    <location>
        <begin position="24"/>
        <end position="48"/>
    </location>
</feature>
<dbReference type="RefSeq" id="WP_072346118.1">
    <property type="nucleotide sequence ID" value="NZ_FPKU01000003.1"/>
</dbReference>
<dbReference type="PROSITE" id="PS50850">
    <property type="entry name" value="MFS"/>
    <property type="match status" value="1"/>
</dbReference>
<evidence type="ECO:0000259" key="8">
    <source>
        <dbReference type="PROSITE" id="PS50850"/>
    </source>
</evidence>
<feature type="transmembrane region" description="Helical" evidence="7">
    <location>
        <begin position="231"/>
        <end position="251"/>
    </location>
</feature>